<evidence type="ECO:0000256" key="2">
    <source>
        <dbReference type="ARBA" id="ARBA00022723"/>
    </source>
</evidence>
<dbReference type="InterPro" id="IPR001878">
    <property type="entry name" value="Znf_CCHC"/>
</dbReference>
<evidence type="ECO:0000256" key="8">
    <source>
        <dbReference type="ARBA" id="ARBA00043023"/>
    </source>
</evidence>
<feature type="compositionally biased region" description="Acidic residues" evidence="10">
    <location>
        <begin position="9"/>
        <end position="23"/>
    </location>
</feature>
<protein>
    <recommendedName>
        <fullName evidence="7">Zinc finger CCHC domain-containing protein 7</fullName>
    </recommendedName>
    <alternativeName>
        <fullName evidence="8">TRAMP-like complex RNA-binding factor ZCCHC7</fullName>
    </alternativeName>
</protein>
<feature type="region of interest" description="Disordered" evidence="10">
    <location>
        <begin position="40"/>
        <end position="91"/>
    </location>
</feature>
<dbReference type="PANTHER" id="PTHR46543:SF1">
    <property type="entry name" value="ZINC FINGER CCHC DOMAIN-CONTAINING PROTEIN 7"/>
    <property type="match status" value="1"/>
</dbReference>
<dbReference type="GO" id="GO:0071039">
    <property type="term" value="P:nuclear polyadenylation-dependent CUT catabolic process"/>
    <property type="evidence" value="ECO:0007669"/>
    <property type="project" value="TreeGrafter"/>
</dbReference>
<feature type="region of interest" description="Disordered" evidence="10">
    <location>
        <begin position="419"/>
        <end position="592"/>
    </location>
</feature>
<reference evidence="12 13" key="1">
    <citation type="submission" date="2021-07" db="EMBL/GenBank/DDBJ databases">
        <authorList>
            <person name="Imarazene B."/>
            <person name="Zahm M."/>
            <person name="Klopp C."/>
            <person name="Cabau C."/>
            <person name="Beille S."/>
            <person name="Jouanno E."/>
            <person name="Castinel A."/>
            <person name="Lluch J."/>
            <person name="Gil L."/>
            <person name="Kuchtly C."/>
            <person name="Lopez Roques C."/>
            <person name="Donnadieu C."/>
            <person name="Parrinello H."/>
            <person name="Journot L."/>
            <person name="Du K."/>
            <person name="Schartl M."/>
            <person name="Retaux S."/>
            <person name="Guiguen Y."/>
        </authorList>
    </citation>
    <scope>NUCLEOTIDE SEQUENCE [LARGE SCALE GENOMIC DNA]</scope>
    <source>
        <strain evidence="12">Pach_M1</strain>
        <tissue evidence="12">Testis</tissue>
    </source>
</reference>
<dbReference type="Gene3D" id="4.10.60.10">
    <property type="entry name" value="Zinc finger, CCHC-type"/>
    <property type="match status" value="2"/>
</dbReference>
<feature type="region of interest" description="Disordered" evidence="10">
    <location>
        <begin position="1"/>
        <end position="23"/>
    </location>
</feature>
<feature type="region of interest" description="Disordered" evidence="10">
    <location>
        <begin position="116"/>
        <end position="175"/>
    </location>
</feature>
<accession>A0A8T2KIV2</accession>
<dbReference type="EMBL" id="JAICCE010000025">
    <property type="protein sequence ID" value="KAG9259750.1"/>
    <property type="molecule type" value="Genomic_DNA"/>
</dbReference>
<dbReference type="GO" id="GO:0071036">
    <property type="term" value="P:nuclear polyadenylation-dependent snoRNA catabolic process"/>
    <property type="evidence" value="ECO:0007669"/>
    <property type="project" value="TreeGrafter"/>
</dbReference>
<dbReference type="SUPFAM" id="SSF57756">
    <property type="entry name" value="Retrovirus zinc finger-like domains"/>
    <property type="match status" value="1"/>
</dbReference>
<dbReference type="GO" id="GO:0071031">
    <property type="term" value="P:nuclear mRNA surveillance of mRNA 3'-end processing"/>
    <property type="evidence" value="ECO:0007669"/>
    <property type="project" value="TreeGrafter"/>
</dbReference>
<evidence type="ECO:0000313" key="13">
    <source>
        <dbReference type="Proteomes" id="UP000752171"/>
    </source>
</evidence>
<feature type="compositionally biased region" description="Basic residues" evidence="10">
    <location>
        <begin position="556"/>
        <end position="566"/>
    </location>
</feature>
<dbReference type="PROSITE" id="PS50158">
    <property type="entry name" value="ZF_CCHC"/>
    <property type="match status" value="3"/>
</dbReference>
<keyword evidence="4 9" id="KW-0863">Zinc-finger</keyword>
<dbReference type="AlphaFoldDB" id="A0A8T2KIV2"/>
<evidence type="ECO:0000256" key="9">
    <source>
        <dbReference type="PROSITE-ProRule" id="PRU00047"/>
    </source>
</evidence>
<evidence type="ECO:0000259" key="11">
    <source>
        <dbReference type="PROSITE" id="PS50158"/>
    </source>
</evidence>
<dbReference type="OrthoDB" id="7608935at2759"/>
<keyword evidence="3" id="KW-0677">Repeat</keyword>
<dbReference type="GO" id="GO:0071037">
    <property type="term" value="P:nuclear polyadenylation-dependent snRNA catabolic process"/>
    <property type="evidence" value="ECO:0007669"/>
    <property type="project" value="TreeGrafter"/>
</dbReference>
<dbReference type="InterPro" id="IPR051644">
    <property type="entry name" value="TRAMP_AT-DNA-binding"/>
</dbReference>
<evidence type="ECO:0000256" key="6">
    <source>
        <dbReference type="ARBA" id="ARBA00023242"/>
    </source>
</evidence>
<dbReference type="GO" id="GO:0031499">
    <property type="term" value="C:TRAMP complex"/>
    <property type="evidence" value="ECO:0007669"/>
    <property type="project" value="TreeGrafter"/>
</dbReference>
<feature type="compositionally biased region" description="Low complexity" evidence="10">
    <location>
        <begin position="539"/>
        <end position="550"/>
    </location>
</feature>
<evidence type="ECO:0000256" key="5">
    <source>
        <dbReference type="ARBA" id="ARBA00022833"/>
    </source>
</evidence>
<feature type="domain" description="CCHC-type" evidence="11">
    <location>
        <begin position="360"/>
        <end position="375"/>
    </location>
</feature>
<evidence type="ECO:0000256" key="10">
    <source>
        <dbReference type="SAM" id="MobiDB-lite"/>
    </source>
</evidence>
<comment type="subcellular location">
    <subcellularLocation>
        <location evidence="1">Nucleus</location>
    </subcellularLocation>
</comment>
<feature type="domain" description="CCHC-type" evidence="11">
    <location>
        <begin position="254"/>
        <end position="269"/>
    </location>
</feature>
<dbReference type="Proteomes" id="UP000752171">
    <property type="component" value="Unassembled WGS sequence"/>
</dbReference>
<feature type="compositionally biased region" description="Basic residues" evidence="10">
    <location>
        <begin position="459"/>
        <end position="472"/>
    </location>
</feature>
<feature type="compositionally biased region" description="Low complexity" evidence="10">
    <location>
        <begin position="165"/>
        <end position="175"/>
    </location>
</feature>
<gene>
    <name evidence="12" type="primary">ZCCHC7</name>
    <name evidence="12" type="ORF">AMEX_G27284</name>
</gene>
<comment type="caution">
    <text evidence="12">The sequence shown here is derived from an EMBL/GenBank/DDBJ whole genome shotgun (WGS) entry which is preliminary data.</text>
</comment>
<dbReference type="PANTHER" id="PTHR46543">
    <property type="entry name" value="ZINC FINGER CCHC DOMAIN-CONTAINING PROTEIN 7"/>
    <property type="match status" value="1"/>
</dbReference>
<sequence length="592" mass="66837">MFSGYQEREEYEDELYHVEDEEDCSLSELDSELEFQLYSQLHYGAEDQNNQENRDKQQGNADSGSVHTKVPQSMPGKEPTPLSPPEIITIDSGPDVILISDNTEAEDSVCAIKGRSASTKKQRHTASSCPPLRKTPENEAGEVVVVELESDESSDSDSVPPFVADLDSVSDSNSDSDGLENWMLLGKGKEAGDQNIQLNLAVEENEEQEDFVRHEGGPQNWTVSDRDKEAQIFNKGQGGVRLANRYYSPKTVTCHNCRRVGHLSKNCPSQKKLPCCSLCGVQGHFVRACPSRHCSNCFLPGHTYDDCLERAYWQKCCHRCGMTGHYIDLCPDIWRQYHITTRVGPPVKVPNLKATSPAYCYNCSKRGHFGHECTQKRMFNGTYPTLPFVSGYNTQCDLRYLENRARNYVQELQRAGLLEQQEEEEAPPQTPQTPQPPRKKQKPNPNKNTLFPFTPTGRPPKRRIAHTPKHHPQTTPKQSAWKPAQKNTPVPQLEGKKKKNKKNNKSAFIVDVDEDFPRGFQKSPHSRGTCTPSSAGKPFRSGGLFGSGRSSSEKSNKKKNRMKKWERKAANDLKNQPSDENLFLIKQRKRSR</sequence>
<organism evidence="12 13">
    <name type="scientific">Astyanax mexicanus</name>
    <name type="common">Blind cave fish</name>
    <name type="synonym">Astyanax fasciatus mexicanus</name>
    <dbReference type="NCBI Taxonomy" id="7994"/>
    <lineage>
        <taxon>Eukaryota</taxon>
        <taxon>Metazoa</taxon>
        <taxon>Chordata</taxon>
        <taxon>Craniata</taxon>
        <taxon>Vertebrata</taxon>
        <taxon>Euteleostomi</taxon>
        <taxon>Actinopterygii</taxon>
        <taxon>Neopterygii</taxon>
        <taxon>Teleostei</taxon>
        <taxon>Ostariophysi</taxon>
        <taxon>Characiformes</taxon>
        <taxon>Characoidei</taxon>
        <taxon>Acestrorhamphidae</taxon>
        <taxon>Acestrorhamphinae</taxon>
        <taxon>Astyanax</taxon>
    </lineage>
</organism>
<dbReference type="GO" id="GO:0071035">
    <property type="term" value="P:nuclear polyadenylation-dependent rRNA catabolic process"/>
    <property type="evidence" value="ECO:0007669"/>
    <property type="project" value="TreeGrafter"/>
</dbReference>
<evidence type="ECO:0000256" key="7">
    <source>
        <dbReference type="ARBA" id="ARBA00041190"/>
    </source>
</evidence>
<evidence type="ECO:0000256" key="3">
    <source>
        <dbReference type="ARBA" id="ARBA00022737"/>
    </source>
</evidence>
<keyword evidence="6" id="KW-0539">Nucleus</keyword>
<dbReference type="SMART" id="SM00343">
    <property type="entry name" value="ZnF_C2HC"/>
    <property type="match status" value="5"/>
</dbReference>
<evidence type="ECO:0000256" key="1">
    <source>
        <dbReference type="ARBA" id="ARBA00004123"/>
    </source>
</evidence>
<proteinExistence type="predicted"/>
<keyword evidence="2" id="KW-0479">Metal-binding</keyword>
<dbReference type="GO" id="GO:0003723">
    <property type="term" value="F:RNA binding"/>
    <property type="evidence" value="ECO:0007669"/>
    <property type="project" value="TreeGrafter"/>
</dbReference>
<dbReference type="Pfam" id="PF00098">
    <property type="entry name" value="zf-CCHC"/>
    <property type="match status" value="2"/>
</dbReference>
<evidence type="ECO:0000313" key="12">
    <source>
        <dbReference type="EMBL" id="KAG9259750.1"/>
    </source>
</evidence>
<dbReference type="GO" id="GO:0008270">
    <property type="term" value="F:zinc ion binding"/>
    <property type="evidence" value="ECO:0007669"/>
    <property type="project" value="UniProtKB-KW"/>
</dbReference>
<name>A0A8T2KIV2_ASTMX</name>
<dbReference type="InterPro" id="IPR036875">
    <property type="entry name" value="Znf_CCHC_sf"/>
</dbReference>
<dbReference type="GO" id="GO:0071038">
    <property type="term" value="P:TRAMP-dependent tRNA surveillance pathway"/>
    <property type="evidence" value="ECO:0007669"/>
    <property type="project" value="TreeGrafter"/>
</dbReference>
<feature type="domain" description="CCHC-type" evidence="11">
    <location>
        <begin position="317"/>
        <end position="332"/>
    </location>
</feature>
<keyword evidence="5" id="KW-0862">Zinc</keyword>
<evidence type="ECO:0000256" key="4">
    <source>
        <dbReference type="ARBA" id="ARBA00022771"/>
    </source>
</evidence>